<dbReference type="Pfam" id="PF00107">
    <property type="entry name" value="ADH_zinc_N"/>
    <property type="match status" value="1"/>
</dbReference>
<dbReference type="InterPro" id="IPR011032">
    <property type="entry name" value="GroES-like_sf"/>
</dbReference>
<dbReference type="InterPro" id="IPR041694">
    <property type="entry name" value="ADH_N_2"/>
</dbReference>
<evidence type="ECO:0000256" key="1">
    <source>
        <dbReference type="ARBA" id="ARBA00023002"/>
    </source>
</evidence>
<evidence type="ECO:0000313" key="4">
    <source>
        <dbReference type="Proteomes" id="UP000271631"/>
    </source>
</evidence>
<evidence type="ECO:0000259" key="2">
    <source>
        <dbReference type="SMART" id="SM00829"/>
    </source>
</evidence>
<dbReference type="Gene3D" id="3.40.50.720">
    <property type="entry name" value="NAD(P)-binding Rossmann-like Domain"/>
    <property type="match status" value="1"/>
</dbReference>
<comment type="caution">
    <text evidence="3">The sequence shown here is derived from an EMBL/GenBank/DDBJ whole genome shotgun (WGS) entry which is preliminary data.</text>
</comment>
<accession>A0A3M6B4Q2</accession>
<dbReference type="SUPFAM" id="SSF51735">
    <property type="entry name" value="NAD(P)-binding Rossmann-fold domains"/>
    <property type="match status" value="1"/>
</dbReference>
<gene>
    <name evidence="3" type="ORF">ALP13_04807</name>
</gene>
<dbReference type="Gene3D" id="3.90.180.10">
    <property type="entry name" value="Medium-chain alcohol dehydrogenases, catalytic domain"/>
    <property type="match status" value="1"/>
</dbReference>
<dbReference type="FunFam" id="3.40.50.720:FF:000121">
    <property type="entry name" value="Prostaglandin reductase 2"/>
    <property type="match status" value="1"/>
</dbReference>
<dbReference type="EMBL" id="RBUQ01000397">
    <property type="protein sequence ID" value="RMV25984.1"/>
    <property type="molecule type" value="Genomic_DNA"/>
</dbReference>
<proteinExistence type="predicted"/>
<dbReference type="InterPro" id="IPR013149">
    <property type="entry name" value="ADH-like_C"/>
</dbReference>
<sequence length="438" mass="47097">MPGKPAPQRRQLAELEGDGCLERSRSLRSSGHSSSRQCRSAGRVTQAALAVGMCHLQINMNVIATEHSYQPHGSNGIRWMIRSCLNTAPRLESTHKPLLRGPAMTDLSNRQFLLAKRPSGAVRRDDFTYQQVPVTSLADGQILVRNKFLSLDPAMRGWMNDGKSYIPAVQLGEVMRALGVGEVLESKNPKFAAGDHVQGALGTQDYFAGEPKGFYKVDTSLAPLPLYLSALGMTGMTAYLALLDVGQPKSGDTVLISGAAGAVGSIAGQIAKLKGCRVVGIAGGKDKCSLLTSELGFDAAIDYKSEDVMDAIKRHCPDGVNVYFDNVGGDILDAALSQLAVGARVVICGAISQYNNTTAIKGPANYMSLLVNRARMEGFIVLDHADRFAEAGQVMAGWIKEGKLKSKEHIVEGLETFPETFQMLFNGENQGKLILKVE</sequence>
<keyword evidence="1" id="KW-0560">Oxidoreductase</keyword>
<dbReference type="GO" id="GO:0016628">
    <property type="term" value="F:oxidoreductase activity, acting on the CH-CH group of donors, NAD or NADP as acceptor"/>
    <property type="evidence" value="ECO:0007669"/>
    <property type="project" value="InterPro"/>
</dbReference>
<dbReference type="AlphaFoldDB" id="A0A3M6B4Q2"/>
<reference evidence="3 4" key="1">
    <citation type="submission" date="2018-08" db="EMBL/GenBank/DDBJ databases">
        <title>Recombination of ecologically and evolutionarily significant loci maintains genetic cohesion in the Pseudomonas syringae species complex.</title>
        <authorList>
            <person name="Dillon M."/>
            <person name="Thakur S."/>
            <person name="Almeida R.N.D."/>
            <person name="Weir B.S."/>
            <person name="Guttman D.S."/>
        </authorList>
    </citation>
    <scope>NUCLEOTIDE SEQUENCE [LARGE SCALE GENOMIC DNA]</scope>
    <source>
        <strain evidence="3 4">ICMP 11281</strain>
    </source>
</reference>
<dbReference type="InterPro" id="IPR036291">
    <property type="entry name" value="NAD(P)-bd_dom_sf"/>
</dbReference>
<protein>
    <submittedName>
        <fullName evidence="3">Oxidoreductase, zinc-binding protein</fullName>
    </submittedName>
</protein>
<name>A0A3M6B4Q2_PSEYM</name>
<dbReference type="Pfam" id="PF16884">
    <property type="entry name" value="ADH_N_2"/>
    <property type="match status" value="1"/>
</dbReference>
<dbReference type="SMART" id="SM00829">
    <property type="entry name" value="PKS_ER"/>
    <property type="match status" value="1"/>
</dbReference>
<feature type="domain" description="Enoyl reductase (ER)" evidence="2">
    <location>
        <begin position="123"/>
        <end position="435"/>
    </location>
</feature>
<dbReference type="PANTHER" id="PTHR43205:SF7">
    <property type="entry name" value="PROSTAGLANDIN REDUCTASE 1"/>
    <property type="match status" value="1"/>
</dbReference>
<dbReference type="InterPro" id="IPR045010">
    <property type="entry name" value="MDR_fam"/>
</dbReference>
<organism evidence="3 4">
    <name type="scientific">Pseudomonas syringae pv. maculicola</name>
    <dbReference type="NCBI Taxonomy" id="59511"/>
    <lineage>
        <taxon>Bacteria</taxon>
        <taxon>Pseudomonadati</taxon>
        <taxon>Pseudomonadota</taxon>
        <taxon>Gammaproteobacteria</taxon>
        <taxon>Pseudomonadales</taxon>
        <taxon>Pseudomonadaceae</taxon>
        <taxon>Pseudomonas</taxon>
    </lineage>
</organism>
<dbReference type="CDD" id="cd05288">
    <property type="entry name" value="PGDH"/>
    <property type="match status" value="1"/>
</dbReference>
<dbReference type="PANTHER" id="PTHR43205">
    <property type="entry name" value="PROSTAGLANDIN REDUCTASE"/>
    <property type="match status" value="1"/>
</dbReference>
<dbReference type="Proteomes" id="UP000271631">
    <property type="component" value="Unassembled WGS sequence"/>
</dbReference>
<dbReference type="SUPFAM" id="SSF50129">
    <property type="entry name" value="GroES-like"/>
    <property type="match status" value="1"/>
</dbReference>
<evidence type="ECO:0000313" key="3">
    <source>
        <dbReference type="EMBL" id="RMV25984.1"/>
    </source>
</evidence>
<dbReference type="InterPro" id="IPR020843">
    <property type="entry name" value="ER"/>
</dbReference>